<feature type="domain" description="DUF7802" evidence="2">
    <location>
        <begin position="15"/>
        <end position="381"/>
    </location>
</feature>
<keyword evidence="1" id="KW-0472">Membrane</keyword>
<keyword evidence="1" id="KW-1133">Transmembrane helix</keyword>
<feature type="transmembrane region" description="Helical" evidence="1">
    <location>
        <begin position="122"/>
        <end position="140"/>
    </location>
</feature>
<name>A0A0G4HUB6_9ALVE</name>
<evidence type="ECO:0000256" key="1">
    <source>
        <dbReference type="SAM" id="Phobius"/>
    </source>
</evidence>
<dbReference type="AlphaFoldDB" id="A0A0G4HUB6"/>
<dbReference type="Pfam" id="PF25085">
    <property type="entry name" value="DUF7802"/>
    <property type="match status" value="1"/>
</dbReference>
<feature type="transmembrane region" description="Helical" evidence="1">
    <location>
        <begin position="200"/>
        <end position="222"/>
    </location>
</feature>
<feature type="transmembrane region" description="Helical" evidence="1">
    <location>
        <begin position="26"/>
        <end position="45"/>
    </location>
</feature>
<gene>
    <name evidence="3" type="ORF">Cvel_31790</name>
</gene>
<keyword evidence="1" id="KW-0812">Transmembrane</keyword>
<accession>A0A0G4HUB6</accession>
<dbReference type="PANTHER" id="PTHR35982">
    <property type="entry name" value="AGAP005361-PA"/>
    <property type="match status" value="1"/>
</dbReference>
<dbReference type="EMBL" id="CDMZ01003906">
    <property type="protein sequence ID" value="CEM48013.1"/>
    <property type="molecule type" value="Genomic_DNA"/>
</dbReference>
<reference evidence="3" key="1">
    <citation type="submission" date="2014-11" db="EMBL/GenBank/DDBJ databases">
        <authorList>
            <person name="Otto D Thomas"/>
            <person name="Naeem Raeece"/>
        </authorList>
    </citation>
    <scope>NUCLEOTIDE SEQUENCE</scope>
</reference>
<protein>
    <recommendedName>
        <fullName evidence="2">DUF7802 domain-containing protein</fullName>
    </recommendedName>
</protein>
<feature type="transmembrane region" description="Helical" evidence="1">
    <location>
        <begin position="385"/>
        <end position="403"/>
    </location>
</feature>
<sequence>MSDFHSIFPLVSFGNWQNALDSHPSYLLIDLLFHGLFIVCALHAIRHDRWHKALFTAALLGGIAIELLTVLNHKHIGNFYHAPAPTVTLLGNREPLYMALGCYAFLPYAAVAIPRRVGLKNIWAETALAGLLGTFLWGLLDQVGLKQLWWTWHNDEPLYADRNFGVPIASSFWILSSVASLSFLMRVVENFTPFEKVPSILLVPYSVLIGLSANLLLMHIPFNLLYHPMATMLGLPARYPFDLLRVICLLRVVFSEIFLYGRKRATDSSFGFSSSISLGVFVYVLSILSIALFFDPTLVRRASFGQPLSVDPAECVSSTEASFWGAFQRRRFVCRVTDEDGTGGAEALRDNYDFSCLAYKALPSSEDPASLSFYEVCGTPTPPGWTLYVCGMAVFLLSLVVAAERVQGIKGAAEKKTL</sequence>
<dbReference type="VEuPathDB" id="CryptoDB:Cvel_31790"/>
<feature type="transmembrane region" description="Helical" evidence="1">
    <location>
        <begin position="57"/>
        <end position="76"/>
    </location>
</feature>
<feature type="transmembrane region" description="Helical" evidence="1">
    <location>
        <begin position="242"/>
        <end position="260"/>
    </location>
</feature>
<evidence type="ECO:0000259" key="2">
    <source>
        <dbReference type="Pfam" id="PF25085"/>
    </source>
</evidence>
<feature type="transmembrane region" description="Helical" evidence="1">
    <location>
        <begin position="272"/>
        <end position="294"/>
    </location>
</feature>
<dbReference type="InterPro" id="IPR056704">
    <property type="entry name" value="DUF7802"/>
</dbReference>
<feature type="transmembrane region" description="Helical" evidence="1">
    <location>
        <begin position="164"/>
        <end position="188"/>
    </location>
</feature>
<organism evidence="3">
    <name type="scientific">Chromera velia CCMP2878</name>
    <dbReference type="NCBI Taxonomy" id="1169474"/>
    <lineage>
        <taxon>Eukaryota</taxon>
        <taxon>Sar</taxon>
        <taxon>Alveolata</taxon>
        <taxon>Colpodellida</taxon>
        <taxon>Chromeraceae</taxon>
        <taxon>Chromera</taxon>
    </lineage>
</organism>
<evidence type="ECO:0000313" key="3">
    <source>
        <dbReference type="EMBL" id="CEM48013.1"/>
    </source>
</evidence>
<feature type="transmembrane region" description="Helical" evidence="1">
    <location>
        <begin position="96"/>
        <end position="113"/>
    </location>
</feature>
<proteinExistence type="predicted"/>
<dbReference type="PANTHER" id="PTHR35982:SF1">
    <property type="entry name" value="SPIROCYCLASE, AVEC FAMILY"/>
    <property type="match status" value="1"/>
</dbReference>